<dbReference type="Gene3D" id="3.10.10.10">
    <property type="entry name" value="HIV Type 1 Reverse Transcriptase, subunit A, domain 1"/>
    <property type="match status" value="1"/>
</dbReference>
<protein>
    <submittedName>
        <fullName evidence="2">Uncharacterized protein</fullName>
    </submittedName>
</protein>
<comment type="caution">
    <text evidence="2">The sequence shown here is derived from an EMBL/GenBank/DDBJ whole genome shotgun (WGS) entry which is preliminary data.</text>
</comment>
<proteinExistence type="predicted"/>
<sequence>MLDLKNQQWFFNDMPRNKFAFAEHVNDQFQHPVGNLDANLCTLRKEKGRRLDPKQKNELVAVLKKYVSVSEQGGEPTPYIEHSINAGDSPPVSVPPYRLSPMTKELLKKELVKLLEENIIEECESPT</sequence>
<gene>
    <name evidence="2" type="ORF">AVEN_77982_1</name>
</gene>
<keyword evidence="3" id="KW-1185">Reference proteome</keyword>
<dbReference type="EMBL" id="BGPR01007200">
    <property type="protein sequence ID" value="GBN25068.1"/>
    <property type="molecule type" value="Genomic_DNA"/>
</dbReference>
<dbReference type="Proteomes" id="UP000499080">
    <property type="component" value="Unassembled WGS sequence"/>
</dbReference>
<evidence type="ECO:0000256" key="1">
    <source>
        <dbReference type="SAM" id="MobiDB-lite"/>
    </source>
</evidence>
<dbReference type="AlphaFoldDB" id="A0A4Y2MD67"/>
<dbReference type="InterPro" id="IPR043502">
    <property type="entry name" value="DNA/RNA_pol_sf"/>
</dbReference>
<reference evidence="2 3" key="1">
    <citation type="journal article" date="2019" name="Sci. Rep.">
        <title>Orb-weaving spider Araneus ventricosus genome elucidates the spidroin gene catalogue.</title>
        <authorList>
            <person name="Kono N."/>
            <person name="Nakamura H."/>
            <person name="Ohtoshi R."/>
            <person name="Moran D.A.P."/>
            <person name="Shinohara A."/>
            <person name="Yoshida Y."/>
            <person name="Fujiwara M."/>
            <person name="Mori M."/>
            <person name="Tomita M."/>
            <person name="Arakawa K."/>
        </authorList>
    </citation>
    <scope>NUCLEOTIDE SEQUENCE [LARGE SCALE GENOMIC DNA]</scope>
</reference>
<accession>A0A4Y2MD67</accession>
<dbReference type="GO" id="GO:0071897">
    <property type="term" value="P:DNA biosynthetic process"/>
    <property type="evidence" value="ECO:0007669"/>
    <property type="project" value="UniProtKB-ARBA"/>
</dbReference>
<feature type="region of interest" description="Disordered" evidence="1">
    <location>
        <begin position="72"/>
        <end position="92"/>
    </location>
</feature>
<evidence type="ECO:0000313" key="3">
    <source>
        <dbReference type="Proteomes" id="UP000499080"/>
    </source>
</evidence>
<evidence type="ECO:0000313" key="2">
    <source>
        <dbReference type="EMBL" id="GBN25068.1"/>
    </source>
</evidence>
<name>A0A4Y2MD67_ARAVE</name>
<dbReference type="SUPFAM" id="SSF56672">
    <property type="entry name" value="DNA/RNA polymerases"/>
    <property type="match status" value="1"/>
</dbReference>
<organism evidence="2 3">
    <name type="scientific">Araneus ventricosus</name>
    <name type="common">Orbweaver spider</name>
    <name type="synonym">Epeira ventricosa</name>
    <dbReference type="NCBI Taxonomy" id="182803"/>
    <lineage>
        <taxon>Eukaryota</taxon>
        <taxon>Metazoa</taxon>
        <taxon>Ecdysozoa</taxon>
        <taxon>Arthropoda</taxon>
        <taxon>Chelicerata</taxon>
        <taxon>Arachnida</taxon>
        <taxon>Araneae</taxon>
        <taxon>Araneomorphae</taxon>
        <taxon>Entelegynae</taxon>
        <taxon>Araneoidea</taxon>
        <taxon>Araneidae</taxon>
        <taxon>Araneus</taxon>
    </lineage>
</organism>